<dbReference type="FunFam" id="3.40.50.150:FF:000440">
    <property type="entry name" value="Os09g0479300 protein"/>
    <property type="match status" value="1"/>
</dbReference>
<dbReference type="PANTHER" id="PTHR11538">
    <property type="entry name" value="PHENYLALANYL-TRNA SYNTHETASE"/>
    <property type="match status" value="1"/>
</dbReference>
<comment type="caution">
    <text evidence="2">The sequence shown here is derived from an EMBL/GenBank/DDBJ whole genome shotgun (WGS) entry which is preliminary data.</text>
</comment>
<evidence type="ECO:0000313" key="3">
    <source>
        <dbReference type="Proteomes" id="UP000236630"/>
    </source>
</evidence>
<name>A0A2H5PRY5_CITUN</name>
<dbReference type="InterPro" id="IPR019446">
    <property type="entry name" value="BMT5-like"/>
</dbReference>
<dbReference type="GO" id="GO:0070475">
    <property type="term" value="P:rRNA base methylation"/>
    <property type="evidence" value="ECO:0007669"/>
    <property type="project" value="InterPro"/>
</dbReference>
<keyword evidence="3" id="KW-1185">Reference proteome</keyword>
<gene>
    <name evidence="2" type="ORF">CUMW_162040</name>
</gene>
<protein>
    <recommendedName>
        <fullName evidence="1">25S rRNA (uridine-N(3))-methyltransferase BMT5-like domain-containing protein</fullName>
    </recommendedName>
</protein>
<dbReference type="EMBL" id="BDQV01000114">
    <property type="protein sequence ID" value="GAY55128.1"/>
    <property type="molecule type" value="Genomic_DNA"/>
</dbReference>
<evidence type="ECO:0000313" key="2">
    <source>
        <dbReference type="EMBL" id="GAY55128.1"/>
    </source>
</evidence>
<dbReference type="STRING" id="55188.A0A2H5PRY5"/>
<sequence length="269" mass="30722">MPQKNSNKKVKWISHYTNNQRILLVGEGDFSFSDCLARAFGSATNMVASSLDSERTLKTKHWTSQAHLQSLWSRGCLVLHGVNVHDMDRHPTLSQMKFDVIIFNFPHAGHYPPLCEQDTKLIERHRKLLEAFLKNGREMLGEGGEVHVTLRDDHPYNQWNVMGLADKLGLVLKEKVEFLKQDFPGYHNKRGGGVKSNKKFPLKECFTFKFCLAKSSANQFSEVGAIFVFDKSRNQRKFIMRELGRFAAGFDVGVCLDDVVEAEALRFEL</sequence>
<dbReference type="PANTHER" id="PTHR11538:SF64">
    <property type="entry name" value="25S RRNA (URIDINE-N(3))-METHYLTRANSFERASE BMT5-LIKE DOMAIN-CONTAINING PROTEIN"/>
    <property type="match status" value="1"/>
</dbReference>
<accession>A0A2H5PRY5</accession>
<evidence type="ECO:0000259" key="1">
    <source>
        <dbReference type="Pfam" id="PF10354"/>
    </source>
</evidence>
<proteinExistence type="predicted"/>
<reference evidence="2 3" key="1">
    <citation type="journal article" date="2017" name="Front. Genet.">
        <title>Draft sequencing of the heterozygous diploid genome of Satsuma (Citrus unshiu Marc.) using a hybrid assembly approach.</title>
        <authorList>
            <person name="Shimizu T."/>
            <person name="Tanizawa Y."/>
            <person name="Mochizuki T."/>
            <person name="Nagasaki H."/>
            <person name="Yoshioka T."/>
            <person name="Toyoda A."/>
            <person name="Fujiyama A."/>
            <person name="Kaminuma E."/>
            <person name="Nakamura Y."/>
        </authorList>
    </citation>
    <scope>NUCLEOTIDE SEQUENCE [LARGE SCALE GENOMIC DNA]</scope>
    <source>
        <strain evidence="3">cv. Miyagawa wase</strain>
    </source>
</reference>
<dbReference type="GO" id="GO:0070042">
    <property type="term" value="F:rRNA (uridine-N3-)-methyltransferase activity"/>
    <property type="evidence" value="ECO:0007669"/>
    <property type="project" value="InterPro"/>
</dbReference>
<dbReference type="AlphaFoldDB" id="A0A2H5PRY5"/>
<dbReference type="SUPFAM" id="SSF53335">
    <property type="entry name" value="S-adenosyl-L-methionine-dependent methyltransferases"/>
    <property type="match status" value="1"/>
</dbReference>
<dbReference type="GO" id="GO:0005737">
    <property type="term" value="C:cytoplasm"/>
    <property type="evidence" value="ECO:0007669"/>
    <property type="project" value="TreeGrafter"/>
</dbReference>
<feature type="domain" description="25S rRNA (uridine-N(3))-methyltransferase BMT5-like" evidence="1">
    <location>
        <begin position="23"/>
        <end position="190"/>
    </location>
</feature>
<dbReference type="Pfam" id="PF10354">
    <property type="entry name" value="BMT5-like"/>
    <property type="match status" value="1"/>
</dbReference>
<organism evidence="2 3">
    <name type="scientific">Citrus unshiu</name>
    <name type="common">Satsuma mandarin</name>
    <name type="synonym">Citrus nobilis var. unshiu</name>
    <dbReference type="NCBI Taxonomy" id="55188"/>
    <lineage>
        <taxon>Eukaryota</taxon>
        <taxon>Viridiplantae</taxon>
        <taxon>Streptophyta</taxon>
        <taxon>Embryophyta</taxon>
        <taxon>Tracheophyta</taxon>
        <taxon>Spermatophyta</taxon>
        <taxon>Magnoliopsida</taxon>
        <taxon>eudicotyledons</taxon>
        <taxon>Gunneridae</taxon>
        <taxon>Pentapetalae</taxon>
        <taxon>rosids</taxon>
        <taxon>malvids</taxon>
        <taxon>Sapindales</taxon>
        <taxon>Rutaceae</taxon>
        <taxon>Aurantioideae</taxon>
        <taxon>Citrus</taxon>
    </lineage>
</organism>
<dbReference type="Proteomes" id="UP000236630">
    <property type="component" value="Unassembled WGS sequence"/>
</dbReference>
<dbReference type="InterPro" id="IPR029063">
    <property type="entry name" value="SAM-dependent_MTases_sf"/>
</dbReference>